<gene>
    <name evidence="1" type="ordered locus">Runsl_4314</name>
</gene>
<dbReference type="RefSeq" id="WP_013929948.1">
    <property type="nucleotide sequence ID" value="NC_015703.1"/>
</dbReference>
<evidence type="ECO:0000313" key="1">
    <source>
        <dbReference type="EMBL" id="AEI50652.1"/>
    </source>
</evidence>
<dbReference type="AlphaFoldDB" id="A0A7U3ZNW0"/>
<keyword evidence="2" id="KW-1185">Reference proteome</keyword>
<protein>
    <submittedName>
        <fullName evidence="1">Uncharacterized protein</fullName>
    </submittedName>
</protein>
<organism evidence="1 2">
    <name type="scientific">Runella slithyformis (strain ATCC 29530 / DSM 19594 / LMG 11500 / NCIMB 11436 / LSU 4)</name>
    <dbReference type="NCBI Taxonomy" id="761193"/>
    <lineage>
        <taxon>Bacteria</taxon>
        <taxon>Pseudomonadati</taxon>
        <taxon>Bacteroidota</taxon>
        <taxon>Cytophagia</taxon>
        <taxon>Cytophagales</taxon>
        <taxon>Spirosomataceae</taxon>
        <taxon>Runella</taxon>
    </lineage>
</organism>
<reference evidence="1 2" key="2">
    <citation type="journal article" date="2012" name="Stand. Genomic Sci.">
        <title>Complete genome sequence of the aquatic bacterium Runella slithyformis type strain (LSU 4(T)).</title>
        <authorList>
            <person name="Copeland A."/>
            <person name="Zhang X."/>
            <person name="Misra M."/>
            <person name="Lapidus A."/>
            <person name="Nolan M."/>
            <person name="Lucas S."/>
            <person name="Deshpande S."/>
            <person name="Cheng J.F."/>
            <person name="Tapia R."/>
            <person name="Goodwin L.A."/>
            <person name="Pitluck S."/>
            <person name="Liolios K."/>
            <person name="Pagani I."/>
            <person name="Ivanova N."/>
            <person name="Mikhailova N."/>
            <person name="Pati A."/>
            <person name="Chen A."/>
            <person name="Palaniappan K."/>
            <person name="Land M."/>
            <person name="Hauser L."/>
            <person name="Pan C."/>
            <person name="Jeffries C.D."/>
            <person name="Detter J.C."/>
            <person name="Brambilla E.M."/>
            <person name="Rohde M."/>
            <person name="Djao O.D."/>
            <person name="Goker M."/>
            <person name="Sikorski J."/>
            <person name="Tindall B.J."/>
            <person name="Woyke T."/>
            <person name="Bristow J."/>
            <person name="Eisen J.A."/>
            <person name="Markowitz V."/>
            <person name="Hugenholtz P."/>
            <person name="Kyrpides N.C."/>
            <person name="Klenk H.P."/>
            <person name="Mavromatis K."/>
        </authorList>
    </citation>
    <scope>NUCLEOTIDE SEQUENCE [LARGE SCALE GENOMIC DNA]</scope>
    <source>
        <strain evidence="2">ATCC 29530 / DSM 19594 / LMG 11500 / NCIMB 11436 / LSU 4</strain>
    </source>
</reference>
<dbReference type="Proteomes" id="UP000000493">
    <property type="component" value="Chromosome"/>
</dbReference>
<sequence length="166" mass="19118">MEWKKTARAAFKLVDNDNVVGLLNMEPTAVTWEMGGMTYRFQQKSSWKQTYQFINPEGALIGEMRPKNWYGTTFVITLEEQSFYLTFTNNPLAAVQLRDAENQWLIQARLMTANHQVQTEFSMKEAFKDAPNAYWLAGIIWNYFYPMAQSECGDIDAATFLLLATA</sequence>
<evidence type="ECO:0000313" key="2">
    <source>
        <dbReference type="Proteomes" id="UP000000493"/>
    </source>
</evidence>
<accession>A0A7U3ZNW0</accession>
<dbReference type="EMBL" id="CP002859">
    <property type="protein sequence ID" value="AEI50652.1"/>
    <property type="molecule type" value="Genomic_DNA"/>
</dbReference>
<dbReference type="KEGG" id="rsi:Runsl_4314"/>
<proteinExistence type="predicted"/>
<reference evidence="2" key="1">
    <citation type="submission" date="2011-06" db="EMBL/GenBank/DDBJ databases">
        <title>The complete genome of chromosome of Runella slithyformis DSM 19594.</title>
        <authorList>
            <consortium name="US DOE Joint Genome Institute (JGI-PGF)"/>
            <person name="Lucas S."/>
            <person name="Han J."/>
            <person name="Lapidus A."/>
            <person name="Bruce D."/>
            <person name="Goodwin L."/>
            <person name="Pitluck S."/>
            <person name="Peters L."/>
            <person name="Kyrpides N."/>
            <person name="Mavromatis K."/>
            <person name="Ivanova N."/>
            <person name="Ovchinnikova G."/>
            <person name="Zhang X."/>
            <person name="Misra M."/>
            <person name="Detter J.C."/>
            <person name="Tapia R."/>
            <person name="Han C."/>
            <person name="Land M."/>
            <person name="Hauser L."/>
            <person name="Markowitz V."/>
            <person name="Cheng J.-F."/>
            <person name="Hugenholtz P."/>
            <person name="Woyke T."/>
            <person name="Wu D."/>
            <person name="Tindall B."/>
            <person name="Faehrich R."/>
            <person name="Brambilla E."/>
            <person name="Klenk H.-P."/>
            <person name="Eisen J.A."/>
        </authorList>
    </citation>
    <scope>NUCLEOTIDE SEQUENCE [LARGE SCALE GENOMIC DNA]</scope>
    <source>
        <strain evidence="2">ATCC 29530 / DSM 19594 / LMG 11500 / NCIMB 11436 / LSU 4</strain>
    </source>
</reference>
<name>A0A7U3ZNW0_RUNSL</name>